<dbReference type="EMBL" id="CP129971">
    <property type="protein sequence ID" value="WMN11173.1"/>
    <property type="molecule type" value="Genomic_DNA"/>
</dbReference>
<dbReference type="RefSeq" id="WP_308348048.1">
    <property type="nucleotide sequence ID" value="NZ_CP129971.1"/>
</dbReference>
<name>A0AA51N9Q7_9BACT</name>
<dbReference type="InterPro" id="IPR001173">
    <property type="entry name" value="Glyco_trans_2-like"/>
</dbReference>
<evidence type="ECO:0000256" key="4">
    <source>
        <dbReference type="SAM" id="Phobius"/>
    </source>
</evidence>
<reference evidence="6 7" key="1">
    <citation type="submission" date="2023-08" db="EMBL/GenBank/DDBJ databases">
        <title>Comparative genomics and taxonomic characterization of three novel marine species of genus Marivirga.</title>
        <authorList>
            <person name="Muhammad N."/>
            <person name="Kim S.-G."/>
        </authorList>
    </citation>
    <scope>NUCLEOTIDE SEQUENCE [LARGE SCALE GENOMIC DNA]</scope>
    <source>
        <strain evidence="6 7">BDSF4-3</strain>
    </source>
</reference>
<evidence type="ECO:0000313" key="6">
    <source>
        <dbReference type="EMBL" id="WMN11173.1"/>
    </source>
</evidence>
<keyword evidence="3 6" id="KW-0808">Transferase</keyword>
<sequence length="374" mass="42207">MILAFFSIIILFYALALLFASKIWRKLPELNESGELKSVSILIPFRNEAENLNVLLNSLSQLEYPNDLLQVILVNDHSEDGFNEVIQSFEKNFPFKIKALSLPPQLSGKKSAITAGVKHSNSEIILTSDGDCSFPKDWVQKMHAPFEISHIQLVSGNVVFKSDNYLSRLFQMEFAPLIGVGAVSIELGNPTMANGANLAFRKATFEKLNPYSDNISIPSGDDVFLLQKLKVEHPNGIFYQKEAVVETQAPKDFKSFYRQRKRWAAKWSATSSLIDSLPALAVWAFHLIYITAITYSIITTQFMILLPVVILKIISEGIFISLILKSQGKGFRLDTFAVLQLFYSFYVLIFGLSANFGSYTWKERKYNSNERTGN</sequence>
<feature type="transmembrane region" description="Helical" evidence="4">
    <location>
        <begin position="336"/>
        <end position="356"/>
    </location>
</feature>
<dbReference type="PANTHER" id="PTHR43630:SF1">
    <property type="entry name" value="POLY-BETA-1,6-N-ACETYL-D-GLUCOSAMINE SYNTHASE"/>
    <property type="match status" value="1"/>
</dbReference>
<dbReference type="EC" id="2.4.-.-" evidence="6"/>
<protein>
    <submittedName>
        <fullName evidence="6">Glycosyltransferase</fullName>
        <ecNumber evidence="6">2.4.-.-</ecNumber>
    </submittedName>
</protein>
<keyword evidence="4" id="KW-0812">Transmembrane</keyword>
<dbReference type="GO" id="GO:0016757">
    <property type="term" value="F:glycosyltransferase activity"/>
    <property type="evidence" value="ECO:0007669"/>
    <property type="project" value="UniProtKB-KW"/>
</dbReference>
<dbReference type="Proteomes" id="UP001230496">
    <property type="component" value="Chromosome"/>
</dbReference>
<proteinExistence type="inferred from homology"/>
<organism evidence="6 7">
    <name type="scientific">Marivirga salinarum</name>
    <dbReference type="NCBI Taxonomy" id="3059078"/>
    <lineage>
        <taxon>Bacteria</taxon>
        <taxon>Pseudomonadati</taxon>
        <taxon>Bacteroidota</taxon>
        <taxon>Cytophagia</taxon>
        <taxon>Cytophagales</taxon>
        <taxon>Marivirgaceae</taxon>
        <taxon>Marivirga</taxon>
    </lineage>
</organism>
<dbReference type="Gene3D" id="3.90.550.10">
    <property type="entry name" value="Spore Coat Polysaccharide Biosynthesis Protein SpsA, Chain A"/>
    <property type="match status" value="1"/>
</dbReference>
<keyword evidence="7" id="KW-1185">Reference proteome</keyword>
<comment type="similarity">
    <text evidence="1">Belongs to the glycosyltransferase 2 family.</text>
</comment>
<keyword evidence="2 6" id="KW-0328">Glycosyltransferase</keyword>
<keyword evidence="4" id="KW-0472">Membrane</keyword>
<dbReference type="SUPFAM" id="SSF53448">
    <property type="entry name" value="Nucleotide-diphospho-sugar transferases"/>
    <property type="match status" value="1"/>
</dbReference>
<accession>A0AA51N9Q7</accession>
<gene>
    <name evidence="6" type="ORF">QYS49_37450</name>
</gene>
<dbReference type="Pfam" id="PF00535">
    <property type="entry name" value="Glycos_transf_2"/>
    <property type="match status" value="1"/>
</dbReference>
<evidence type="ECO:0000256" key="1">
    <source>
        <dbReference type="ARBA" id="ARBA00006739"/>
    </source>
</evidence>
<feature type="transmembrane region" description="Helical" evidence="4">
    <location>
        <begin position="305"/>
        <end position="324"/>
    </location>
</feature>
<keyword evidence="4" id="KW-1133">Transmembrane helix</keyword>
<evidence type="ECO:0000256" key="3">
    <source>
        <dbReference type="ARBA" id="ARBA00022679"/>
    </source>
</evidence>
<dbReference type="PANTHER" id="PTHR43630">
    <property type="entry name" value="POLY-BETA-1,6-N-ACETYL-D-GLUCOSAMINE SYNTHASE"/>
    <property type="match status" value="1"/>
</dbReference>
<dbReference type="InterPro" id="IPR029044">
    <property type="entry name" value="Nucleotide-diphossugar_trans"/>
</dbReference>
<evidence type="ECO:0000256" key="2">
    <source>
        <dbReference type="ARBA" id="ARBA00022676"/>
    </source>
</evidence>
<dbReference type="KEGG" id="msaa:QYS49_37450"/>
<evidence type="ECO:0000313" key="7">
    <source>
        <dbReference type="Proteomes" id="UP001230496"/>
    </source>
</evidence>
<dbReference type="AlphaFoldDB" id="A0AA51N9Q7"/>
<evidence type="ECO:0000259" key="5">
    <source>
        <dbReference type="Pfam" id="PF00535"/>
    </source>
</evidence>
<feature type="domain" description="Glycosyltransferase 2-like" evidence="5">
    <location>
        <begin position="40"/>
        <end position="205"/>
    </location>
</feature>